<dbReference type="CDD" id="cd16012">
    <property type="entry name" value="ALP"/>
    <property type="match status" value="1"/>
</dbReference>
<evidence type="ECO:0000256" key="3">
    <source>
        <dbReference type="RuleBase" id="RU003946"/>
    </source>
</evidence>
<name>A0A090R1E6_9GAMM</name>
<keyword evidence="2" id="KW-0862">Zinc</keyword>
<reference evidence="4 5" key="1">
    <citation type="journal article" date="2014" name="Genome Announc.">
        <title>Draft Genome Sequences of Two Vibrionaceae Species, Vibrio ponticus C121 and Photobacterium aphoticum C119, Isolated as Coral Reef Microbiota.</title>
        <authorList>
            <person name="Al-saari N."/>
            <person name="Meirelles P.M."/>
            <person name="Mino S."/>
            <person name="Suda W."/>
            <person name="Oshima K."/>
            <person name="Hattori M."/>
            <person name="Ohkuma M."/>
            <person name="Thompson F.L."/>
            <person name="Gomez-Gil B."/>
            <person name="Sawabe T."/>
            <person name="Sawabe T."/>
        </authorList>
    </citation>
    <scope>NUCLEOTIDE SEQUENCE [LARGE SCALE GENOMIC DNA]</scope>
    <source>
        <strain evidence="4 5">JCM 19237</strain>
    </source>
</reference>
<dbReference type="InterPro" id="IPR001952">
    <property type="entry name" value="Alkaline_phosphatase"/>
</dbReference>
<sequence length="333" mass="37104">MESVLEYAKAMGKSTGLVVTSQINHATPASYVAHVPQRRMYNEIADSYFDAKIDDQFKVNVMLGGGWQYFIRDDRNLVEEFQQAGYQYIDSYAQLETIDNHNVLGLFADRGLPAALDEGNPDRLKDMVQAAVSRLETNDKGFFLLVEGSQIDWASHANDVASTMAEMDDLHRALLWLETYVSQHPNTLVVVTADHNTGGMTMGERAGGYRWEPAYLRQFSASPRTIAVTHAEQTWDPASLNQQLGFTLTKEEMAVLQPAHKEGAKAFYQAIKQVVDQRTNTGWTTGGHTGVDVPVFAFGQGKEQFIGQMDNTDIAKKLFAMLGRTPENESNKP</sequence>
<dbReference type="Pfam" id="PF00245">
    <property type="entry name" value="Alk_phosphatase"/>
    <property type="match status" value="1"/>
</dbReference>
<feature type="binding site" evidence="2">
    <location>
        <position position="147"/>
    </location>
    <ligand>
        <name>Mg(2+)</name>
        <dbReference type="ChEBI" id="CHEBI:18420"/>
    </ligand>
</feature>
<dbReference type="PANTHER" id="PTHR11596">
    <property type="entry name" value="ALKALINE PHOSPHATASE"/>
    <property type="match status" value="1"/>
</dbReference>
<comment type="similarity">
    <text evidence="3">Belongs to the alkaline phosphatase family.</text>
</comment>
<evidence type="ECO:0000313" key="4">
    <source>
        <dbReference type="EMBL" id="GAL08348.1"/>
    </source>
</evidence>
<dbReference type="eggNOG" id="COG1785">
    <property type="taxonomic scope" value="Bacteria"/>
</dbReference>
<dbReference type="Gene3D" id="3.40.720.10">
    <property type="entry name" value="Alkaline Phosphatase, subunit A"/>
    <property type="match status" value="2"/>
</dbReference>
<accession>A0A090R1E6</accession>
<evidence type="ECO:0000256" key="1">
    <source>
        <dbReference type="ARBA" id="ARBA00022553"/>
    </source>
</evidence>
<dbReference type="PANTHER" id="PTHR11596:SF5">
    <property type="entry name" value="ALKALINE PHOSPHATASE"/>
    <property type="match status" value="1"/>
</dbReference>
<dbReference type="AlphaFoldDB" id="A0A090R1E6"/>
<keyword evidence="2" id="KW-0479">Metal-binding</keyword>
<keyword evidence="1" id="KW-0597">Phosphoprotein</keyword>
<evidence type="ECO:0000313" key="5">
    <source>
        <dbReference type="Proteomes" id="UP000029227"/>
    </source>
</evidence>
<dbReference type="SMART" id="SM00098">
    <property type="entry name" value="alkPPc"/>
    <property type="match status" value="1"/>
</dbReference>
<keyword evidence="2" id="KW-0460">Magnesium</keyword>
<feature type="binding site" evidence="2">
    <location>
        <position position="194"/>
    </location>
    <ligand>
        <name>Zn(2+)</name>
        <dbReference type="ChEBI" id="CHEBI:29105"/>
        <label>2</label>
    </ligand>
</feature>
<dbReference type="STRING" id="754436.JCM19237_2902"/>
<feature type="binding site" evidence="2">
    <location>
        <position position="156"/>
    </location>
    <ligand>
        <name>Zn(2+)</name>
        <dbReference type="ChEBI" id="CHEBI:29105"/>
        <label>2</label>
    </ligand>
</feature>
<keyword evidence="4" id="KW-0378">Hydrolase</keyword>
<comment type="caution">
    <text evidence="4">The sequence shown here is derived from an EMBL/GenBank/DDBJ whole genome shotgun (WGS) entry which is preliminary data.</text>
</comment>
<dbReference type="EC" id="3.1.3.1" evidence="4"/>
<dbReference type="PRINTS" id="PR00113">
    <property type="entry name" value="ALKPHPHTASE"/>
</dbReference>
<organism evidence="4 5">
    <name type="scientific">Photobacterium aphoticum</name>
    <dbReference type="NCBI Taxonomy" id="754436"/>
    <lineage>
        <taxon>Bacteria</taxon>
        <taxon>Pseudomonadati</taxon>
        <taxon>Pseudomonadota</taxon>
        <taxon>Gammaproteobacteria</taxon>
        <taxon>Vibrionales</taxon>
        <taxon>Vibrionaceae</taxon>
        <taxon>Photobacterium</taxon>
    </lineage>
</organism>
<feature type="binding site" evidence="2">
    <location>
        <position position="27"/>
    </location>
    <ligand>
        <name>Mg(2+)</name>
        <dbReference type="ChEBI" id="CHEBI:18420"/>
    </ligand>
</feature>
<dbReference type="InterPro" id="IPR017850">
    <property type="entry name" value="Alkaline_phosphatase_core_sf"/>
</dbReference>
<feature type="binding site" evidence="2">
    <location>
        <position position="25"/>
    </location>
    <ligand>
        <name>Mg(2+)</name>
        <dbReference type="ChEBI" id="CHEBI:18420"/>
    </ligand>
</feature>
<comment type="cofactor">
    <cofactor evidence="2">
        <name>Mg(2+)</name>
        <dbReference type="ChEBI" id="CHEBI:18420"/>
    </cofactor>
    <text evidence="2">Binds 1 Mg(2+) ion.</text>
</comment>
<comment type="cofactor">
    <cofactor evidence="2">
        <name>Zn(2+)</name>
        <dbReference type="ChEBI" id="CHEBI:29105"/>
    </cofactor>
    <text evidence="2">Binds 2 Zn(2+) ions.</text>
</comment>
<feature type="binding site" evidence="2">
    <location>
        <position position="195"/>
    </location>
    <ligand>
        <name>Zn(2+)</name>
        <dbReference type="ChEBI" id="CHEBI:29105"/>
        <label>2</label>
    </ligand>
</feature>
<dbReference type="GO" id="GO:0046872">
    <property type="term" value="F:metal ion binding"/>
    <property type="evidence" value="ECO:0007669"/>
    <property type="project" value="UniProtKB-KW"/>
</dbReference>
<dbReference type="Proteomes" id="UP000029227">
    <property type="component" value="Unassembled WGS sequence"/>
</dbReference>
<proteinExistence type="inferred from homology"/>
<dbReference type="GO" id="GO:0004035">
    <property type="term" value="F:alkaline phosphatase activity"/>
    <property type="evidence" value="ECO:0007669"/>
    <property type="project" value="UniProtKB-EC"/>
</dbReference>
<gene>
    <name evidence="4" type="ORF">JCM19237_2902</name>
</gene>
<protein>
    <submittedName>
        <fullName evidence="4">Alkaline phosphatase</fullName>
        <ecNumber evidence="4">3.1.3.1</ecNumber>
    </submittedName>
</protein>
<dbReference type="EMBL" id="BBMN01000024">
    <property type="protein sequence ID" value="GAL08348.1"/>
    <property type="molecule type" value="Genomic_DNA"/>
</dbReference>
<evidence type="ECO:0000256" key="2">
    <source>
        <dbReference type="PIRSR" id="PIRSR601952-2"/>
    </source>
</evidence>
<feature type="binding site" evidence="2">
    <location>
        <position position="152"/>
    </location>
    <ligand>
        <name>Zn(2+)</name>
        <dbReference type="ChEBI" id="CHEBI:29105"/>
        <label>2</label>
    </ligand>
</feature>
<dbReference type="SUPFAM" id="SSF53649">
    <property type="entry name" value="Alkaline phosphatase-like"/>
    <property type="match status" value="1"/>
</dbReference>
<feature type="binding site" evidence="2">
    <location>
        <position position="288"/>
    </location>
    <ligand>
        <name>Zn(2+)</name>
        <dbReference type="ChEBI" id="CHEBI:29105"/>
        <label>2</label>
    </ligand>
</feature>